<protein>
    <submittedName>
        <fullName evidence="12">Uncharacterized protein</fullName>
    </submittedName>
</protein>
<sequence>RPRVPRRRCWAWRGRRGPWSAAGASSWGRTSANQHLTFLPGSGRLELKVKADRSPGETQQLNLTLLMFMEKDMSLLRQRGIDRCSWWMYARDRAYVVLKGHVGVPFTFSSIVWLTNETKFCGERYIPLGPTLKDAKRAASTCPNACQDVGGVWTTHWKSNSCECVFNCLYTFKMPNRTHARTFTLDRCGWSDRTLEKFECRGCQRKAIQYELRFSQGLTRGKDLSAECMFLWPVLVFILLYSVILLVFGVAGALHRRTDATAAGSWSRARWVSLDPGVLLPALQALLCVVGIVWLLIVAEWGEDFLITRVILLSSWLTLVAAGVLRLLAEVPASALQGACLQLRSRLPIGRSRFPACGGCSRLLKPMFFIGSVVPTLLTQANALSLVGADSGLVSLLCQSLSVGALCWASLACTHGKPSGAPCLGALDAREARVLVAVVASYPLTSISAALFARYLRLSMYLKGCQFFVQMGSMLTLTRQLRVLVVSLAAVVLCQLVPHASLVWRAGELLPVGRAVLPLGFEKNSPCDYGVFDTPVALFDGKPVDHVAHVLKHTWYNRRPFFWLSQPVFDACDTMINAKGKVNRVRYGYERKYPSTGCVAFVLATQLCKSVSLYGFGPDSTRDAEQPANANGSQQGPATYSLFKEKAFLAFHDFGTEHAIISGFAHATDASGVVKQWSKRILNNATFLKQWKGAVPIIQRGLSCAKVQYPGPGITRSHVNLGPCKSEPLLRLTEEHCVEMATVALGGQSGWAATGPKKECDVYETCTACDGKVGDCIIEGLKMVRIESNGSKGSAPPCERPELADGVMSPLITDSARTQLRKDLAAFKKAEVPGLEILLRPDALHPERARPWDTCAIVGSGSELAGQKAGAAIDAHEQVWRLNTQVVHEMYEDLGRKTTLIISNHHAWRRICYPSAL</sequence>
<proteinExistence type="inferred from homology"/>
<feature type="transmembrane region" description="Helical" evidence="11">
    <location>
        <begin position="278"/>
        <end position="298"/>
    </location>
</feature>
<keyword evidence="3" id="KW-0328">Glycosyltransferase</keyword>
<name>A0ABN9XWH5_9DINO</name>
<evidence type="ECO:0000256" key="2">
    <source>
        <dbReference type="ARBA" id="ARBA00006003"/>
    </source>
</evidence>
<keyword evidence="7 11" id="KW-1133">Transmembrane helix</keyword>
<keyword evidence="9 11" id="KW-0472">Membrane</keyword>
<evidence type="ECO:0000256" key="6">
    <source>
        <dbReference type="ARBA" id="ARBA00022968"/>
    </source>
</evidence>
<keyword evidence="10" id="KW-0325">Glycoprotein</keyword>
<comment type="caution">
    <text evidence="12">The sequence shown here is derived from an EMBL/GenBank/DDBJ whole genome shotgun (WGS) entry which is preliminary data.</text>
</comment>
<evidence type="ECO:0000256" key="5">
    <source>
        <dbReference type="ARBA" id="ARBA00022692"/>
    </source>
</evidence>
<feature type="transmembrane region" description="Helical" evidence="11">
    <location>
        <begin position="310"/>
        <end position="329"/>
    </location>
</feature>
<keyword evidence="6" id="KW-0735">Signal-anchor</keyword>
<evidence type="ECO:0000256" key="10">
    <source>
        <dbReference type="ARBA" id="ARBA00023180"/>
    </source>
</evidence>
<comment type="subcellular location">
    <subcellularLocation>
        <location evidence="1">Golgi apparatus membrane</location>
        <topology evidence="1">Single-pass type II membrane protein</topology>
    </subcellularLocation>
</comment>
<organism evidence="12 13">
    <name type="scientific">Prorocentrum cordatum</name>
    <dbReference type="NCBI Taxonomy" id="2364126"/>
    <lineage>
        <taxon>Eukaryota</taxon>
        <taxon>Sar</taxon>
        <taxon>Alveolata</taxon>
        <taxon>Dinophyceae</taxon>
        <taxon>Prorocentrales</taxon>
        <taxon>Prorocentraceae</taxon>
        <taxon>Prorocentrum</taxon>
    </lineage>
</organism>
<evidence type="ECO:0000256" key="3">
    <source>
        <dbReference type="ARBA" id="ARBA00022676"/>
    </source>
</evidence>
<keyword evidence="5 11" id="KW-0812">Transmembrane</keyword>
<comment type="similarity">
    <text evidence="2">Belongs to the glycosyltransferase 29 family.</text>
</comment>
<feature type="transmembrane region" description="Helical" evidence="11">
    <location>
        <begin position="230"/>
        <end position="254"/>
    </location>
</feature>
<dbReference type="PANTHER" id="PTHR11987">
    <property type="entry name" value="ALPHA-2,8-SIALYLTRANSFERASE"/>
    <property type="match status" value="1"/>
</dbReference>
<evidence type="ECO:0000256" key="8">
    <source>
        <dbReference type="ARBA" id="ARBA00023034"/>
    </source>
</evidence>
<reference evidence="12" key="1">
    <citation type="submission" date="2023-10" db="EMBL/GenBank/DDBJ databases">
        <authorList>
            <person name="Chen Y."/>
            <person name="Shah S."/>
            <person name="Dougan E. K."/>
            <person name="Thang M."/>
            <person name="Chan C."/>
        </authorList>
    </citation>
    <scope>NUCLEOTIDE SEQUENCE [LARGE SCALE GENOMIC DNA]</scope>
</reference>
<feature type="non-terminal residue" evidence="12">
    <location>
        <position position="1"/>
    </location>
</feature>
<dbReference type="Gene3D" id="3.90.1480.20">
    <property type="entry name" value="Glycosyl transferase family 29"/>
    <property type="match status" value="2"/>
</dbReference>
<keyword evidence="13" id="KW-1185">Reference proteome</keyword>
<feature type="transmembrane region" description="Helical" evidence="11">
    <location>
        <begin position="481"/>
        <end position="504"/>
    </location>
</feature>
<dbReference type="PANTHER" id="PTHR11987:SF53">
    <property type="entry name" value="ALPHA-2,8-SIALYLTRANSFERASE 8F-LIKE"/>
    <property type="match status" value="1"/>
</dbReference>
<dbReference type="Pfam" id="PF00777">
    <property type="entry name" value="Glyco_transf_29"/>
    <property type="match status" value="2"/>
</dbReference>
<evidence type="ECO:0000256" key="11">
    <source>
        <dbReference type="SAM" id="Phobius"/>
    </source>
</evidence>
<dbReference type="InterPro" id="IPR050943">
    <property type="entry name" value="Glycosyltr_29_Sialyltrsf"/>
</dbReference>
<evidence type="ECO:0000313" key="13">
    <source>
        <dbReference type="Proteomes" id="UP001189429"/>
    </source>
</evidence>
<evidence type="ECO:0000256" key="1">
    <source>
        <dbReference type="ARBA" id="ARBA00004323"/>
    </source>
</evidence>
<evidence type="ECO:0000256" key="4">
    <source>
        <dbReference type="ARBA" id="ARBA00022679"/>
    </source>
</evidence>
<feature type="transmembrane region" description="Helical" evidence="11">
    <location>
        <begin position="434"/>
        <end position="453"/>
    </location>
</feature>
<gene>
    <name evidence="12" type="ORF">PCOR1329_LOCUS79468</name>
</gene>
<dbReference type="InterPro" id="IPR038578">
    <property type="entry name" value="GT29-like_sf"/>
</dbReference>
<evidence type="ECO:0000313" key="12">
    <source>
        <dbReference type="EMBL" id="CAK0903046.1"/>
    </source>
</evidence>
<keyword evidence="8" id="KW-0333">Golgi apparatus</keyword>
<dbReference type="Proteomes" id="UP001189429">
    <property type="component" value="Unassembled WGS sequence"/>
</dbReference>
<dbReference type="EMBL" id="CAUYUJ010021160">
    <property type="protein sequence ID" value="CAK0903046.1"/>
    <property type="molecule type" value="Genomic_DNA"/>
</dbReference>
<evidence type="ECO:0000256" key="7">
    <source>
        <dbReference type="ARBA" id="ARBA00022989"/>
    </source>
</evidence>
<accession>A0ABN9XWH5</accession>
<keyword evidence="4" id="KW-0808">Transferase</keyword>
<dbReference type="InterPro" id="IPR001675">
    <property type="entry name" value="Glyco_trans_29"/>
</dbReference>
<evidence type="ECO:0000256" key="9">
    <source>
        <dbReference type="ARBA" id="ARBA00023136"/>
    </source>
</evidence>